<dbReference type="Pfam" id="PF05593">
    <property type="entry name" value="RHS_repeat"/>
    <property type="match status" value="4"/>
</dbReference>
<dbReference type="Proteomes" id="UP001139493">
    <property type="component" value="Unassembled WGS sequence"/>
</dbReference>
<feature type="compositionally biased region" description="Acidic residues" evidence="1">
    <location>
        <begin position="1727"/>
        <end position="1743"/>
    </location>
</feature>
<organism evidence="2 3">
    <name type="scientific">Promicromonospora thailandica</name>
    <dbReference type="NCBI Taxonomy" id="765201"/>
    <lineage>
        <taxon>Bacteria</taxon>
        <taxon>Bacillati</taxon>
        <taxon>Actinomycetota</taxon>
        <taxon>Actinomycetes</taxon>
        <taxon>Micrococcales</taxon>
        <taxon>Promicromonosporaceae</taxon>
        <taxon>Promicromonospora</taxon>
    </lineage>
</organism>
<dbReference type="InterPro" id="IPR031325">
    <property type="entry name" value="RHS_repeat"/>
</dbReference>
<evidence type="ECO:0000256" key="1">
    <source>
        <dbReference type="SAM" id="MobiDB-lite"/>
    </source>
</evidence>
<sequence length="2183" mass="230279">MVLLLATPAVATAVAAGFDATARQEMTLEEAREYTDKLGFENPEVDLVEATEMTAEELAVTEAGLEPMEAVRPQTVTLPEPGSITLDPSTTGNDAKAASAKSDGRRGRAGGLQVGLHPIDPDAMKTARPVTVSYLGSAAADRLGAAGPVVTLTPAAPVDSPMAKTPSAEASDRRAVVDLDVSYLAGAGGGLIHRLRLVQLPACAVSSAPASSTVCGEPAPVADSKLDPDLLTLSGTVELPAVSDQADSSSAGLRSPDAVERVASRASDTLVLAVMAETSGSAGDWGATSLAPSASWNVSAQTGAFTWSYPMRTPPVPGGLAPDLSLSYSSASMDGKVVSANSQSSQVGDGWEANLSGYVERKYVPCSQDQGAVGGQAPNNASRATGDLCWKSNNATLVFNGSATELVRDGATSTWRPENDDNTVVSHVTGSANSDNNGESWVVTTDDGTKYRFGQGQRSDGLGLNSSWHVPVYGNHPGEPCYQAGDFAGSKCDQVWRWMLDYVEDVSGNSMTYRYTREYNRYGHNNNSGSSQYVSGGRLWYMEYGTRAGAEGTTEAPARLSLTYAERCIPTADFDCAPEKLNAANSAHWPDVPQDLICTSTSSCTQTAPAFYDRMRLTGMTTNIRDAGALVPVDTWTFAQSFPDAGDGEDPALWLESIKHTGRGGSAADIALPSVVFHGAQKDNRVDTTGDVGPAMTRYRLDKITSESGGVTTIAYSGKECSTSNLPSSPQNNSMRCQPVFWTPEGADEQVMEYFHHYRVTSVTQDGRISGTVPVDTTYEYSGGPGWHYTDNELIEPKYRTWGELRGYERVDVYTGASGEEGSPRLHTATRYFRGMHGDRDGAGGTTTVKVDGIEDLDQYAGMVREEITYDGNDIVEQVISTPWRSAVTATDPDNTSRKAFHTGVSATETVTPLAAGGSRTTRTETTFDPYGMPTSVSESGDTATTGDELCTRTTYNRNTTKNILNTAGRVETVDVRCDQTAARPVDVVSDLRYAYDSGTVSAAPIRGRVTLTQEVDRYEAGNPVYVDAARAGYNSYGQLTSSTDALGKTTTTSYDNAGGLLRSSTVTSPDPDGTGALQAHVTTTAVDPLWGVPLRATDPNGKVTTGRYDALGRLTQVWEPGRVPDQDDPTTKFTYQVSTSGLNSVRTETLNWDASGYVASSVIYDGLLRERQSQAPSASATVVGRVISDTLYDSRGLTWVTRDGWPTTGVPSASLVVSQKAVDSRVVTMFDGAGRPVRETFQAGEGDEADDGSYLDTWTTTTSYGGDRVSVNPPVGGTPTTTIIDARGRTDELWQYEGASPSGTHHVTSYQYDGADRLIGVSDPAGNRWSYEYDLRGRQTSASDPDKGDSSMTYDAAGRVLTTTDARGETLGYTYDALGRKTTMRAGGTSGTVRASWTYDRLDDGTVVKGQQTASTRHQGGAQYTTTIDGFTDRYLPTATTVSVPETSTTPEGLAGDYTYEYTYTEDGRLRTQLVPGAGPIAQEGLTTFYSDTNAVDGLTGGFGWGSYVVRADYLPTGELSYMRTGNTYAYQESLYYDRGTRRLGGVTTTQQTGSTDEQLTDLRHASYTYDDAGNVLSVKDTPDPVLGNQPSDQQCFTYDWARRLTGAWTPETGDCATTPTVAGLGGADPYQKSYTYDAIGNRETSTLHRAVSDGGNVTSTYTQPDSGASSTRPHAVTGVSASGGGAMLGTSAFTYDQAGNMTGREVAGEAVQELSWDVEGELESVAQDTDDDGSVSEDEAGQADGYVYSADGSRLVRAQGGDTTLYLPGQEVTLDGETGQVTANRYYAFAGRTVAVRDVSQSYATTSVFSDHQGTGTIQIGNTTNQVVRRYTDPFGAERDSAAGLPDDTASGASAWAGDHGFLDKPADATGLTAVGARLYDPVLGSFIGVDPVMDLSDPQQWNAYAYANNNPVTWSDPTGLKPIGAGHLGYDPRTQPNGGDPCAGATSCIKTSNGSGGAPVKVRECYTAYACGYFSTHADAYETSSGNAVDLVNQTGALGGGVKEIRSGAAAAAHQLALRKAAEAAVSETRETETQKREQKNLWQTVTGWASAERGYGGWSGQKVSGVLGDASVIIGWGTAGTCFLTKWCAAHPVTAAVAGVLGGISAVAGAAATAIDCASSLRSAGCVIGGAAIAAGSLGFAARTAGRLDPVTVEGFEVIGNVWSKTLDVAGVLEKMVNG</sequence>
<feature type="region of interest" description="Disordered" evidence="1">
    <location>
        <begin position="916"/>
        <end position="946"/>
    </location>
</feature>
<feature type="region of interest" description="Disordered" evidence="1">
    <location>
        <begin position="1653"/>
        <end position="1685"/>
    </location>
</feature>
<dbReference type="PANTHER" id="PTHR32305:SF17">
    <property type="entry name" value="TRNA NUCLEASE WAPA"/>
    <property type="match status" value="1"/>
</dbReference>
<dbReference type="EMBL" id="JAMTCS010000006">
    <property type="protein sequence ID" value="MCP2264875.1"/>
    <property type="molecule type" value="Genomic_DNA"/>
</dbReference>
<feature type="region of interest" description="Disordered" evidence="1">
    <location>
        <begin position="78"/>
        <end position="108"/>
    </location>
</feature>
<dbReference type="NCBIfam" id="TIGR01643">
    <property type="entry name" value="YD_repeat_2x"/>
    <property type="match status" value="3"/>
</dbReference>
<reference evidence="2" key="1">
    <citation type="submission" date="2022-06" db="EMBL/GenBank/DDBJ databases">
        <title>Genomic Encyclopedia of Archaeal and Bacterial Type Strains, Phase II (KMG-II): from individual species to whole genera.</title>
        <authorList>
            <person name="Goeker M."/>
        </authorList>
    </citation>
    <scope>NUCLEOTIDE SEQUENCE</scope>
    <source>
        <strain evidence="2">DSM 26652</strain>
    </source>
</reference>
<keyword evidence="3" id="KW-1185">Reference proteome</keyword>
<dbReference type="PANTHER" id="PTHR32305">
    <property type="match status" value="1"/>
</dbReference>
<dbReference type="RefSeq" id="WP_253835703.1">
    <property type="nucleotide sequence ID" value="NZ_JAMTCS010000006.1"/>
</dbReference>
<dbReference type="InterPro" id="IPR022385">
    <property type="entry name" value="Rhs_assc_core"/>
</dbReference>
<dbReference type="InterPro" id="IPR050708">
    <property type="entry name" value="T6SS_VgrG/RHS"/>
</dbReference>
<accession>A0A9X2G344</accession>
<name>A0A9X2G344_9MICO</name>
<dbReference type="NCBIfam" id="TIGR03696">
    <property type="entry name" value="Rhs_assc_core"/>
    <property type="match status" value="1"/>
</dbReference>
<feature type="compositionally biased region" description="Polar residues" evidence="1">
    <location>
        <begin position="935"/>
        <end position="946"/>
    </location>
</feature>
<dbReference type="InterPro" id="IPR006530">
    <property type="entry name" value="YD"/>
</dbReference>
<feature type="region of interest" description="Disordered" evidence="1">
    <location>
        <begin position="1727"/>
        <end position="1749"/>
    </location>
</feature>
<comment type="caution">
    <text evidence="2">The sequence shown here is derived from an EMBL/GenBank/DDBJ whole genome shotgun (WGS) entry which is preliminary data.</text>
</comment>
<proteinExistence type="predicted"/>
<dbReference type="Gene3D" id="2.180.10.10">
    <property type="entry name" value="RHS repeat-associated core"/>
    <property type="match status" value="2"/>
</dbReference>
<evidence type="ECO:0000313" key="2">
    <source>
        <dbReference type="EMBL" id="MCP2264875.1"/>
    </source>
</evidence>
<gene>
    <name evidence="2" type="ORF">APR03_002218</name>
</gene>
<evidence type="ECO:0000313" key="3">
    <source>
        <dbReference type="Proteomes" id="UP001139493"/>
    </source>
</evidence>
<protein>
    <submittedName>
        <fullName evidence="2">RHS repeat-associated core domain-containing protein</fullName>
    </submittedName>
</protein>
<feature type="compositionally biased region" description="Polar residues" evidence="1">
    <location>
        <begin position="1657"/>
        <end position="1674"/>
    </location>
</feature>